<dbReference type="AlphaFoldDB" id="A0A1I0ANX4"/>
<evidence type="ECO:0000256" key="3">
    <source>
        <dbReference type="ARBA" id="ARBA00022729"/>
    </source>
</evidence>
<dbReference type="Gene3D" id="3.40.190.10">
    <property type="entry name" value="Periplasmic binding protein-like II"/>
    <property type="match status" value="1"/>
</dbReference>
<dbReference type="InterPro" id="IPR039424">
    <property type="entry name" value="SBP_5"/>
</dbReference>
<reference evidence="6 7" key="1">
    <citation type="submission" date="2016-10" db="EMBL/GenBank/DDBJ databases">
        <authorList>
            <person name="de Groot N.N."/>
        </authorList>
    </citation>
    <scope>NUCLEOTIDE SEQUENCE [LARGE SCALE GENOMIC DNA]</scope>
    <source>
        <strain evidence="6 7">DSM 18979</strain>
    </source>
</reference>
<dbReference type="Pfam" id="PF00496">
    <property type="entry name" value="SBP_bac_5"/>
    <property type="match status" value="1"/>
</dbReference>
<dbReference type="GO" id="GO:1904680">
    <property type="term" value="F:peptide transmembrane transporter activity"/>
    <property type="evidence" value="ECO:0007669"/>
    <property type="project" value="TreeGrafter"/>
</dbReference>
<comment type="similarity">
    <text evidence="1">Belongs to the bacterial solute-binding protein 5 family.</text>
</comment>
<feature type="chain" id="PRO_5038829086" evidence="4">
    <location>
        <begin position="24"/>
        <end position="513"/>
    </location>
</feature>
<dbReference type="RefSeq" id="WP_090440283.1">
    <property type="nucleotide sequence ID" value="NZ_FOHU01000003.1"/>
</dbReference>
<organism evidence="6 7">
    <name type="scientific">Natronincola peptidivorans</name>
    <dbReference type="NCBI Taxonomy" id="426128"/>
    <lineage>
        <taxon>Bacteria</taxon>
        <taxon>Bacillati</taxon>
        <taxon>Bacillota</taxon>
        <taxon>Clostridia</taxon>
        <taxon>Peptostreptococcales</taxon>
        <taxon>Natronincolaceae</taxon>
        <taxon>Natronincola</taxon>
    </lineage>
</organism>
<keyword evidence="2" id="KW-0813">Transport</keyword>
<keyword evidence="3 4" id="KW-0732">Signal</keyword>
<evidence type="ECO:0000256" key="2">
    <source>
        <dbReference type="ARBA" id="ARBA00022448"/>
    </source>
</evidence>
<dbReference type="InterPro" id="IPR030678">
    <property type="entry name" value="Peptide/Ni-bd"/>
</dbReference>
<dbReference type="SUPFAM" id="SSF53850">
    <property type="entry name" value="Periplasmic binding protein-like II"/>
    <property type="match status" value="1"/>
</dbReference>
<evidence type="ECO:0000256" key="1">
    <source>
        <dbReference type="ARBA" id="ARBA00005695"/>
    </source>
</evidence>
<dbReference type="EMBL" id="FOHU01000003">
    <property type="protein sequence ID" value="SES96052.1"/>
    <property type="molecule type" value="Genomic_DNA"/>
</dbReference>
<proteinExistence type="inferred from homology"/>
<dbReference type="PIRSF" id="PIRSF002741">
    <property type="entry name" value="MppA"/>
    <property type="match status" value="1"/>
</dbReference>
<evidence type="ECO:0000313" key="6">
    <source>
        <dbReference type="EMBL" id="SES96052.1"/>
    </source>
</evidence>
<evidence type="ECO:0000256" key="4">
    <source>
        <dbReference type="SAM" id="SignalP"/>
    </source>
</evidence>
<dbReference type="PANTHER" id="PTHR30290:SF9">
    <property type="entry name" value="OLIGOPEPTIDE-BINDING PROTEIN APPA"/>
    <property type="match status" value="1"/>
</dbReference>
<protein>
    <submittedName>
        <fullName evidence="6">Peptide/nickel transport system substrate-binding protein</fullName>
    </submittedName>
</protein>
<dbReference type="InterPro" id="IPR000914">
    <property type="entry name" value="SBP_5_dom"/>
</dbReference>
<dbReference type="PROSITE" id="PS51257">
    <property type="entry name" value="PROKAR_LIPOPROTEIN"/>
    <property type="match status" value="1"/>
</dbReference>
<sequence length="513" mass="57062">MLKKKSFIILTSFLMIFTLMVTGCGGESQDAATESQPLIVAQRSDAVVLDPHANNDQASSRVMRQIYSNLINQNESMELEPGLAESWEAIDELTFEFNLRQGVKFHNGEELTANDVAFTLNRALGSSHVSHIVGAINPDGIVVVDPYTIRIATHEPFAPLLAHLAHTATGILNEKAVTEAGEDYSQSPVGTGPYKLSNWLVGETVELVIFEDYYDEANKAKIEKVVFKAIAEDGNRAIELETGGIDIAYDIIGTDVDRVANHSDLAMVRDMNLSTTYVGFNAEKEPFNDVRVRQAINYAVDMDLIVDVVYLGTGEPSRGPLGGNVWASNQNLKPYGYDVEKAKELMKEAGLENGFKTKIWTNQNQQRIDIAEILQNQLKDINIEAEVSIMDWGAYLDATAAGEHDMFILGWVTVTGDPDYGLYPLFHSKTHGDGGNRTFYTNERVNELLDLARVNVDPAIREAAYIEVQEIVRDEAPWIFTWTGEELTGIRDNVKGFKNHPAGHHKLWSVYFE</sequence>
<gene>
    <name evidence="6" type="ORF">SAMN05660297_01016</name>
</gene>
<evidence type="ECO:0000313" key="7">
    <source>
        <dbReference type="Proteomes" id="UP000199568"/>
    </source>
</evidence>
<dbReference type="CDD" id="cd08499">
    <property type="entry name" value="PBP2_Ylib_like"/>
    <property type="match status" value="1"/>
</dbReference>
<dbReference type="PANTHER" id="PTHR30290">
    <property type="entry name" value="PERIPLASMIC BINDING COMPONENT OF ABC TRANSPORTER"/>
    <property type="match status" value="1"/>
</dbReference>
<evidence type="ECO:0000259" key="5">
    <source>
        <dbReference type="Pfam" id="PF00496"/>
    </source>
</evidence>
<name>A0A1I0ANX4_9FIRM</name>
<dbReference type="GO" id="GO:0043190">
    <property type="term" value="C:ATP-binding cassette (ABC) transporter complex"/>
    <property type="evidence" value="ECO:0007669"/>
    <property type="project" value="InterPro"/>
</dbReference>
<dbReference type="OrthoDB" id="9772924at2"/>
<dbReference type="GO" id="GO:0015833">
    <property type="term" value="P:peptide transport"/>
    <property type="evidence" value="ECO:0007669"/>
    <property type="project" value="TreeGrafter"/>
</dbReference>
<feature type="domain" description="Solute-binding protein family 5" evidence="5">
    <location>
        <begin position="78"/>
        <end position="430"/>
    </location>
</feature>
<feature type="signal peptide" evidence="4">
    <location>
        <begin position="1"/>
        <end position="23"/>
    </location>
</feature>
<accession>A0A1I0ANX4</accession>
<dbReference type="GO" id="GO:0042597">
    <property type="term" value="C:periplasmic space"/>
    <property type="evidence" value="ECO:0007669"/>
    <property type="project" value="UniProtKB-ARBA"/>
</dbReference>
<dbReference type="Gene3D" id="3.10.105.10">
    <property type="entry name" value="Dipeptide-binding Protein, Domain 3"/>
    <property type="match status" value="1"/>
</dbReference>
<dbReference type="Proteomes" id="UP000199568">
    <property type="component" value="Unassembled WGS sequence"/>
</dbReference>
<dbReference type="STRING" id="426128.SAMN05660297_01016"/>
<dbReference type="Gene3D" id="3.90.76.10">
    <property type="entry name" value="Dipeptide-binding Protein, Domain 1"/>
    <property type="match status" value="1"/>
</dbReference>
<keyword evidence="7" id="KW-1185">Reference proteome</keyword>